<dbReference type="Pfam" id="PF13385">
    <property type="entry name" value="Laminin_G_3"/>
    <property type="match status" value="1"/>
</dbReference>
<organism evidence="5 6">
    <name type="scientific">Pontibacter fetidus</name>
    <dbReference type="NCBI Taxonomy" id="2700082"/>
    <lineage>
        <taxon>Bacteria</taxon>
        <taxon>Pseudomonadati</taxon>
        <taxon>Bacteroidota</taxon>
        <taxon>Cytophagia</taxon>
        <taxon>Cytophagales</taxon>
        <taxon>Hymenobacteraceae</taxon>
        <taxon>Pontibacter</taxon>
    </lineage>
</organism>
<dbReference type="PANTHER" id="PTHR19328">
    <property type="entry name" value="HEDGEHOG-INTERACTING PROTEIN"/>
    <property type="match status" value="1"/>
</dbReference>
<dbReference type="InterPro" id="IPR011042">
    <property type="entry name" value="6-blade_b-propeller_TolB-like"/>
</dbReference>
<accession>A0A6B2H0N7</accession>
<dbReference type="CDD" id="cd00146">
    <property type="entry name" value="PKD"/>
    <property type="match status" value="1"/>
</dbReference>
<dbReference type="InterPro" id="IPR022409">
    <property type="entry name" value="PKD/Chitinase_dom"/>
</dbReference>
<dbReference type="Gene3D" id="2.120.10.30">
    <property type="entry name" value="TolB, C-terminal domain"/>
    <property type="match status" value="1"/>
</dbReference>
<evidence type="ECO:0000256" key="3">
    <source>
        <dbReference type="SAM" id="Phobius"/>
    </source>
</evidence>
<dbReference type="SUPFAM" id="SSF49899">
    <property type="entry name" value="Concanavalin A-like lectins/glucanases"/>
    <property type="match status" value="1"/>
</dbReference>
<keyword evidence="3" id="KW-0812">Transmembrane</keyword>
<feature type="transmembrane region" description="Helical" evidence="3">
    <location>
        <begin position="27"/>
        <end position="45"/>
    </location>
</feature>
<dbReference type="AlphaFoldDB" id="A0A6B2H0N7"/>
<evidence type="ECO:0000256" key="1">
    <source>
        <dbReference type="ARBA" id="ARBA00022729"/>
    </source>
</evidence>
<dbReference type="SMART" id="SM00089">
    <property type="entry name" value="PKD"/>
    <property type="match status" value="1"/>
</dbReference>
<dbReference type="NCBIfam" id="TIGR04183">
    <property type="entry name" value="Por_Secre_tail"/>
    <property type="match status" value="1"/>
</dbReference>
<dbReference type="SUPFAM" id="SSF49299">
    <property type="entry name" value="PKD domain"/>
    <property type="match status" value="1"/>
</dbReference>
<protein>
    <submittedName>
        <fullName evidence="5">T9SS type A sorting domain-containing protein</fullName>
    </submittedName>
</protein>
<dbReference type="InterPro" id="IPR006558">
    <property type="entry name" value="LamG-like"/>
</dbReference>
<dbReference type="InterPro" id="IPR026444">
    <property type="entry name" value="Secre_tail"/>
</dbReference>
<dbReference type="InterPro" id="IPR013320">
    <property type="entry name" value="ConA-like_dom_sf"/>
</dbReference>
<dbReference type="Pfam" id="PF07995">
    <property type="entry name" value="GSDH"/>
    <property type="match status" value="2"/>
</dbReference>
<feature type="domain" description="PKD" evidence="4">
    <location>
        <begin position="562"/>
        <end position="644"/>
    </location>
</feature>
<dbReference type="InterPro" id="IPR035986">
    <property type="entry name" value="PKD_dom_sf"/>
</dbReference>
<evidence type="ECO:0000313" key="5">
    <source>
        <dbReference type="EMBL" id="NDK55863.1"/>
    </source>
</evidence>
<dbReference type="GO" id="GO:0004553">
    <property type="term" value="F:hydrolase activity, hydrolyzing O-glycosyl compounds"/>
    <property type="evidence" value="ECO:0007669"/>
    <property type="project" value="UniProtKB-ARBA"/>
</dbReference>
<dbReference type="PANTHER" id="PTHR19328:SF13">
    <property type="entry name" value="HIPL1 PROTEIN"/>
    <property type="match status" value="1"/>
</dbReference>
<dbReference type="PROSITE" id="PS50093">
    <property type="entry name" value="PKD"/>
    <property type="match status" value="1"/>
</dbReference>
<dbReference type="Pfam" id="PF18911">
    <property type="entry name" value="PKD_4"/>
    <property type="match status" value="1"/>
</dbReference>
<reference evidence="5 6" key="1">
    <citation type="submission" date="2020-01" db="EMBL/GenBank/DDBJ databases">
        <authorList>
            <person name="Kim M.K."/>
        </authorList>
    </citation>
    <scope>NUCLEOTIDE SEQUENCE [LARGE SCALE GENOMIC DNA]</scope>
    <source>
        <strain evidence="5 6">BT213</strain>
    </source>
</reference>
<dbReference type="InterPro" id="IPR011041">
    <property type="entry name" value="Quinoprot_gluc/sorb_DH_b-prop"/>
</dbReference>
<evidence type="ECO:0000259" key="4">
    <source>
        <dbReference type="PROSITE" id="PS50093"/>
    </source>
</evidence>
<dbReference type="Pfam" id="PF17957">
    <property type="entry name" value="Big_7"/>
    <property type="match status" value="1"/>
</dbReference>
<proteinExistence type="predicted"/>
<dbReference type="InterPro" id="IPR012938">
    <property type="entry name" value="Glc/Sorbosone_DH"/>
</dbReference>
<gene>
    <name evidence="5" type="ORF">GWO68_08040</name>
</gene>
<dbReference type="InterPro" id="IPR000601">
    <property type="entry name" value="PKD_dom"/>
</dbReference>
<dbReference type="SMART" id="SM00560">
    <property type="entry name" value="LamGL"/>
    <property type="match status" value="1"/>
</dbReference>
<dbReference type="SUPFAM" id="SSF50952">
    <property type="entry name" value="Soluble quinoprotein glucose dehydrogenase"/>
    <property type="match status" value="1"/>
</dbReference>
<sequence length="1176" mass="128349">MKKNYTQRGGGFSLLLRNGTKQKQKSAWIYTLLFSCFLFLVGSTISNTATAQPSGFVVEDIGGAWNAAVGLTFSKDGKRMYVWEKGGKVWIVENGEKLPTPLVDITEEVADWGDHGLLGFAIDPNFDSNGYIYLYYAVDRHHLMNFGTANYSSTKNEYYNASIGRITRYTARTSDGRKTVDPASRKILVGETKSSGVPILYESHGVGSLYFGEDGSLLFSAGDGATGGWKDYGYYEDDPNKPADTFIPQALADGIIVPEQNVGAFRAQQTTSINGKILRINPATGDGYANNPFYDGSKPRSAASRVWAMGFRNPFRFTIKAGTGSATNPGVIYLGDVGWQTWEELNVVTKGGQNFGWPVYEGLLEQEYYYHHQVAKPGATNPLHGQGTCNQPLFYFQDLIYQPKQTGDVYFGNPCQWETPIPSSIQTFVHTRPAIDWGNREGGSRTGIFKDGKADVINIGAAGSPVSGPQFSGSSATGGVWYTGTQFPAEYRNVYFFGDYGAGWIKVATFDANHNPKSVRNFIDKDVNVVDFAVNPVTNELYFINYATQVKKVNYYGDNIPPKAVAKADKLFGSSPLTVKFNGSESTDPEGKPLTYEWNFGDGSAKATTANPEHTFTGTGMKSFEVVLKVTDAGGSTATSKLTIILNNTPPKVEITSPAEGTKYPLTQRSVYNLRATVTDTEHSENQLTYAWQTTLHHNEHEHPEPIDNKKETTATIIPIGCDNHTYFYRISLTVTDAGGLATTDYVDVYPDCSGGTIETVSLTSPANNASYEVGAPINLSVKFADTNRNWSKVIYYAGTNQIAESSTAPFTAVWNGATAGTHNITAQATDDGVHYHATGAANIAVGGSTQISLPNCLPGVTHYFGMDELTSEKTYKDFASASLANCTDCPTPSSGKFYGGATFGNTSAVNLTDGSKFNWGKNTPFAIDFWMRTTSKVDRNSVIIGRNATSSQMHWWIGMDPNGYGIFMLKDAQHHGLYIGEKGPKLNDGVWHHVTAVRDAATNKNILYIDGIKVDEAEIAYDNGFEGTEPINIGYLEVGDGYHFNGELDEFKLYDRALTATEVASEYNGGQGAYCGTNPLGSGKEHALDKFFEVYPNPAKNGNVNLWMTELTPNQEVTVQLSDLTGKKIIRKTLKANAEGQLRGTLQPKKLSTGLYNLTLTLQDGTINRKIVVLE</sequence>
<dbReference type="Proteomes" id="UP000478546">
    <property type="component" value="Unassembled WGS sequence"/>
</dbReference>
<dbReference type="RefSeq" id="WP_162345923.1">
    <property type="nucleotide sequence ID" value="NZ_JAAEAA010000008.1"/>
</dbReference>
<dbReference type="GO" id="GO:0005975">
    <property type="term" value="P:carbohydrate metabolic process"/>
    <property type="evidence" value="ECO:0007669"/>
    <property type="project" value="UniProtKB-ARBA"/>
</dbReference>
<keyword evidence="6" id="KW-1185">Reference proteome</keyword>
<evidence type="ECO:0000256" key="2">
    <source>
        <dbReference type="ARBA" id="ARBA00023157"/>
    </source>
</evidence>
<dbReference type="Pfam" id="PF18962">
    <property type="entry name" value="Por_Secre_tail"/>
    <property type="match status" value="1"/>
</dbReference>
<keyword evidence="2" id="KW-1015">Disulfide bond</keyword>
<dbReference type="Gene3D" id="2.60.120.200">
    <property type="match status" value="1"/>
</dbReference>
<keyword evidence="3" id="KW-0472">Membrane</keyword>
<keyword evidence="1" id="KW-0732">Signal</keyword>
<dbReference type="EMBL" id="JAAEAA010000008">
    <property type="protein sequence ID" value="NDK55863.1"/>
    <property type="molecule type" value="Genomic_DNA"/>
</dbReference>
<comment type="caution">
    <text evidence="5">The sequence shown here is derived from an EMBL/GenBank/DDBJ whole genome shotgun (WGS) entry which is preliminary data.</text>
</comment>
<dbReference type="InterPro" id="IPR013783">
    <property type="entry name" value="Ig-like_fold"/>
</dbReference>
<keyword evidence="3" id="KW-1133">Transmembrane helix</keyword>
<name>A0A6B2H0N7_9BACT</name>
<dbReference type="Gene3D" id="2.60.40.10">
    <property type="entry name" value="Immunoglobulins"/>
    <property type="match status" value="2"/>
</dbReference>
<evidence type="ECO:0000313" key="6">
    <source>
        <dbReference type="Proteomes" id="UP000478546"/>
    </source>
</evidence>